<evidence type="ECO:0000313" key="1">
    <source>
        <dbReference type="EMBL" id="ORE07483.1"/>
    </source>
</evidence>
<accession>A0A1X0R618</accession>
<organism evidence="1">
    <name type="scientific">Rhizopus microsporus var. microsporus</name>
    <dbReference type="NCBI Taxonomy" id="86635"/>
    <lineage>
        <taxon>Eukaryota</taxon>
        <taxon>Fungi</taxon>
        <taxon>Fungi incertae sedis</taxon>
        <taxon>Mucoromycota</taxon>
        <taxon>Mucoromycotina</taxon>
        <taxon>Mucoromycetes</taxon>
        <taxon>Mucorales</taxon>
        <taxon>Mucorineae</taxon>
        <taxon>Rhizopodaceae</taxon>
        <taxon>Rhizopus</taxon>
    </lineage>
</organism>
<dbReference type="VEuPathDB" id="FungiDB:BCV72DRAFT_205482"/>
<dbReference type="EMBL" id="KV921903">
    <property type="protein sequence ID" value="ORE07483.1"/>
    <property type="molecule type" value="Genomic_DNA"/>
</dbReference>
<reference evidence="1" key="1">
    <citation type="journal article" date="2016" name="Proc. Natl. Acad. Sci. U.S.A.">
        <title>Lipid metabolic changes in an early divergent fungus govern the establishment of a mutualistic symbiosis with endobacteria.</title>
        <authorList>
            <person name="Lastovetsky O.A."/>
            <person name="Gaspar M.L."/>
            <person name="Mondo S.J."/>
            <person name="LaButti K.M."/>
            <person name="Sandor L."/>
            <person name="Grigoriev I.V."/>
            <person name="Henry S.A."/>
            <person name="Pawlowska T.E."/>
        </authorList>
    </citation>
    <scope>NUCLEOTIDE SEQUENCE [LARGE SCALE GENOMIC DNA]</scope>
    <source>
        <strain evidence="1">ATCC 52814</strain>
    </source>
</reference>
<gene>
    <name evidence="1" type="ORF">BCV72DRAFT_205482</name>
</gene>
<dbReference type="OrthoDB" id="2290147at2759"/>
<protein>
    <submittedName>
        <fullName evidence="1">Uncharacterized protein</fullName>
    </submittedName>
</protein>
<dbReference type="Proteomes" id="UP000242414">
    <property type="component" value="Unassembled WGS sequence"/>
</dbReference>
<sequence length="118" mass="13463">TTKSKYCGDKTKLVLAGKCHLNNIVTSLKNLPVRAISSSKLSVIQVMDLNCHVYCLSIIDKNVYLLQKIQSISYPRTLHEIKSGGIKNPINGFYVIHVSFYILKIKIKPAFWRWSYCT</sequence>
<dbReference type="AlphaFoldDB" id="A0A1X0R618"/>
<feature type="non-terminal residue" evidence="1">
    <location>
        <position position="1"/>
    </location>
</feature>
<proteinExistence type="predicted"/>
<name>A0A1X0R618_RHIZD</name>